<evidence type="ECO:0000256" key="1">
    <source>
        <dbReference type="ARBA" id="ARBA00001554"/>
    </source>
</evidence>
<dbReference type="GO" id="GO:0008124">
    <property type="term" value="F:4-alpha-hydroxytetrahydrobiopterin dehydratase activity"/>
    <property type="evidence" value="ECO:0007669"/>
    <property type="project" value="UniProtKB-UniRule"/>
</dbReference>
<comment type="catalytic activity">
    <reaction evidence="1 4">
        <text>(4aS,6R)-4a-hydroxy-L-erythro-5,6,7,8-tetrahydrobiopterin = (6R)-L-erythro-6,7-dihydrobiopterin + H2O</text>
        <dbReference type="Rhea" id="RHEA:11920"/>
        <dbReference type="ChEBI" id="CHEBI:15377"/>
        <dbReference type="ChEBI" id="CHEBI:15642"/>
        <dbReference type="ChEBI" id="CHEBI:43120"/>
        <dbReference type="EC" id="4.2.1.96"/>
    </reaction>
</comment>
<dbReference type="PANTHER" id="PTHR12599">
    <property type="entry name" value="PTERIN-4-ALPHA-CARBINOLAMINE DEHYDRATASE"/>
    <property type="match status" value="1"/>
</dbReference>
<reference evidence="5 6" key="1">
    <citation type="journal article" date="2016" name="Genome Announc.">
        <title>First Complete Genome Sequence of a Subdivision 6 Acidobacterium Strain.</title>
        <authorList>
            <person name="Huang S."/>
            <person name="Vieira S."/>
            <person name="Bunk B."/>
            <person name="Riedel T."/>
            <person name="Sproer C."/>
            <person name="Overmann J."/>
        </authorList>
    </citation>
    <scope>NUCLEOTIDE SEQUENCE [LARGE SCALE GENOMIC DNA]</scope>
    <source>
        <strain evidence="6">DSM 100886 HEG_-6_39</strain>
    </source>
</reference>
<evidence type="ECO:0000256" key="2">
    <source>
        <dbReference type="ARBA" id="ARBA00006472"/>
    </source>
</evidence>
<evidence type="ECO:0000313" key="5">
    <source>
        <dbReference type="EMBL" id="AMY10693.1"/>
    </source>
</evidence>
<comment type="similarity">
    <text evidence="2 4">Belongs to the pterin-4-alpha-carbinolamine dehydratase family.</text>
</comment>
<dbReference type="NCBIfam" id="NF002017">
    <property type="entry name" value="PRK00823.1-2"/>
    <property type="match status" value="1"/>
</dbReference>
<dbReference type="PANTHER" id="PTHR12599:SF0">
    <property type="entry name" value="PTERIN-4-ALPHA-CARBINOLAMINE DEHYDRATASE"/>
    <property type="match status" value="1"/>
</dbReference>
<dbReference type="HAMAP" id="MF_00434">
    <property type="entry name" value="Pterin_4_alpha"/>
    <property type="match status" value="1"/>
</dbReference>
<keyword evidence="3 4" id="KW-0456">Lyase</keyword>
<dbReference type="RefSeq" id="WP_110172304.1">
    <property type="nucleotide sequence ID" value="NZ_CP015136.1"/>
</dbReference>
<dbReference type="EC" id="4.2.1.96" evidence="4"/>
<proteinExistence type="inferred from homology"/>
<evidence type="ECO:0000256" key="3">
    <source>
        <dbReference type="ARBA" id="ARBA00023239"/>
    </source>
</evidence>
<dbReference type="CDD" id="cd00488">
    <property type="entry name" value="PCD_DCoH"/>
    <property type="match status" value="1"/>
</dbReference>
<protein>
    <recommendedName>
        <fullName evidence="4">Putative pterin-4-alpha-carbinolamine dehydratase</fullName>
        <shortName evidence="4">PHS</shortName>
        <ecNumber evidence="4">4.2.1.96</ecNumber>
    </recommendedName>
    <alternativeName>
        <fullName evidence="4">4-alpha-hydroxy-tetrahydropterin dehydratase</fullName>
    </alternativeName>
    <alternativeName>
        <fullName evidence="4">Pterin carbinolamine dehydratase</fullName>
        <shortName evidence="4">PCD</shortName>
    </alternativeName>
</protein>
<dbReference type="InterPro" id="IPR036428">
    <property type="entry name" value="PCD_sf"/>
</dbReference>
<gene>
    <name evidence="5" type="ORF">LuPra_03932</name>
</gene>
<dbReference type="GO" id="GO:0006729">
    <property type="term" value="P:tetrahydrobiopterin biosynthetic process"/>
    <property type="evidence" value="ECO:0007669"/>
    <property type="project" value="InterPro"/>
</dbReference>
<dbReference type="InterPro" id="IPR001533">
    <property type="entry name" value="Pterin_deHydtase"/>
</dbReference>
<dbReference type="STRING" id="1855912.LuPra_03932"/>
<name>A0A143PRA9_LUTPR</name>
<dbReference type="OrthoDB" id="9800108at2"/>
<dbReference type="Pfam" id="PF01329">
    <property type="entry name" value="Pterin_4a"/>
    <property type="match status" value="1"/>
</dbReference>
<reference evidence="6" key="2">
    <citation type="submission" date="2016-04" db="EMBL/GenBank/DDBJ databases">
        <title>First Complete Genome Sequence of a Subdivision 6 Acidobacterium.</title>
        <authorList>
            <person name="Huang S."/>
            <person name="Vieira S."/>
            <person name="Bunk B."/>
            <person name="Riedel T."/>
            <person name="Sproeer C."/>
            <person name="Overmann J."/>
        </authorList>
    </citation>
    <scope>NUCLEOTIDE SEQUENCE [LARGE SCALE GENOMIC DNA]</scope>
    <source>
        <strain evidence="6">DSM 100886 HEG_-6_39</strain>
    </source>
</reference>
<keyword evidence="6" id="KW-1185">Reference proteome</keyword>
<dbReference type="KEGG" id="abac:LuPra_03932"/>
<dbReference type="Gene3D" id="3.30.1360.20">
    <property type="entry name" value="Transcriptional coactivator/pterin dehydratase"/>
    <property type="match status" value="1"/>
</dbReference>
<evidence type="ECO:0000256" key="4">
    <source>
        <dbReference type="HAMAP-Rule" id="MF_00434"/>
    </source>
</evidence>
<sequence length="100" mass="11664">MDKPKILTAKELRVIMPRLAGWRLAQNKLSRTFEFQDFVHSLSFVNSLVVYFETMDHHPDVRIAYGEVTFELTRYDLGGRVTDRDVEVAKKISSVYRSRA</sequence>
<dbReference type="EMBL" id="CP015136">
    <property type="protein sequence ID" value="AMY10693.1"/>
    <property type="molecule type" value="Genomic_DNA"/>
</dbReference>
<dbReference type="AlphaFoldDB" id="A0A143PRA9"/>
<dbReference type="SUPFAM" id="SSF55248">
    <property type="entry name" value="PCD-like"/>
    <property type="match status" value="1"/>
</dbReference>
<dbReference type="Proteomes" id="UP000076079">
    <property type="component" value="Chromosome"/>
</dbReference>
<organism evidence="5 6">
    <name type="scientific">Luteitalea pratensis</name>
    <dbReference type="NCBI Taxonomy" id="1855912"/>
    <lineage>
        <taxon>Bacteria</taxon>
        <taxon>Pseudomonadati</taxon>
        <taxon>Acidobacteriota</taxon>
        <taxon>Vicinamibacteria</taxon>
        <taxon>Vicinamibacterales</taxon>
        <taxon>Vicinamibacteraceae</taxon>
        <taxon>Luteitalea</taxon>
    </lineage>
</organism>
<evidence type="ECO:0000313" key="6">
    <source>
        <dbReference type="Proteomes" id="UP000076079"/>
    </source>
</evidence>
<accession>A0A143PRA9</accession>